<dbReference type="OrthoDB" id="881413at2"/>
<dbReference type="AlphaFoldDB" id="A0A127QBW5"/>
<dbReference type="EMBL" id="CP013234">
    <property type="protein sequence ID" value="AMP07501.1"/>
    <property type="molecule type" value="Genomic_DNA"/>
</dbReference>
<dbReference type="Pfam" id="PF08721">
    <property type="entry name" value="Tn7_Tnp_TnsA_C"/>
    <property type="match status" value="1"/>
</dbReference>
<evidence type="ECO:0000313" key="4">
    <source>
        <dbReference type="Proteomes" id="UP000074561"/>
    </source>
</evidence>
<dbReference type="Pfam" id="PF08722">
    <property type="entry name" value="Tn7_TnsA-like_N"/>
    <property type="match status" value="1"/>
</dbReference>
<evidence type="ECO:0000259" key="1">
    <source>
        <dbReference type="Pfam" id="PF08721"/>
    </source>
</evidence>
<dbReference type="Proteomes" id="UP000074561">
    <property type="component" value="Chromosome"/>
</dbReference>
<reference evidence="3 4" key="1">
    <citation type="submission" date="2015-11" db="EMBL/GenBank/DDBJ databases">
        <title>Exploring the genomic traits of fungus-feeding bacterial genus Collimonas.</title>
        <authorList>
            <person name="Song C."/>
            <person name="Schmidt R."/>
            <person name="de Jager V."/>
            <person name="Krzyzanowska D."/>
            <person name="Jongedijk E."/>
            <person name="Cankar K."/>
            <person name="Beekwilder J."/>
            <person name="van Veen A."/>
            <person name="de Boer W."/>
            <person name="van Veen J.A."/>
            <person name="Garbeva P."/>
        </authorList>
    </citation>
    <scope>NUCLEOTIDE SEQUENCE [LARGE SCALE GENOMIC DNA]</scope>
    <source>
        <strain evidence="3 4">Ter91</strain>
    </source>
</reference>
<sequence length="214" mass="24962">MAVRKIPKNHLVVTGSFASRKNGQMDQFESLLEKEYLLLLDFDDSVERYETQPVTIPIPGMRNGYTPDVLVFYLSDRKPQLTEIKHTDDLRRNAEKYAPKFTAAEQYALERNWEFRVVTQIDIRTPRLSNLKFLREYRNIEPAAQDCAEIVRLMKKADEIFSPKTLLDQLATSDDDRLYWLPVIWHSIVTQKITADLDRPIDNNAVLHLPQSIL</sequence>
<feature type="domain" description="TnsA endonuclease N-terminal" evidence="2">
    <location>
        <begin position="43"/>
        <end position="120"/>
    </location>
</feature>
<gene>
    <name evidence="3" type="ORF">CPter91_5213</name>
</gene>
<dbReference type="InterPro" id="IPR014832">
    <property type="entry name" value="TnsA_C"/>
</dbReference>
<evidence type="ECO:0000259" key="2">
    <source>
        <dbReference type="Pfam" id="PF08722"/>
    </source>
</evidence>
<proteinExistence type="predicted"/>
<keyword evidence="3" id="KW-0540">Nuclease</keyword>
<organism evidence="3 4">
    <name type="scientific">Collimonas pratensis</name>
    <dbReference type="NCBI Taxonomy" id="279113"/>
    <lineage>
        <taxon>Bacteria</taxon>
        <taxon>Pseudomonadati</taxon>
        <taxon>Pseudomonadota</taxon>
        <taxon>Betaproteobacteria</taxon>
        <taxon>Burkholderiales</taxon>
        <taxon>Oxalobacteraceae</taxon>
        <taxon>Collimonas</taxon>
    </lineage>
</organism>
<dbReference type="InterPro" id="IPR014833">
    <property type="entry name" value="TnsA_N"/>
</dbReference>
<accession>A0A127QBW5</accession>
<protein>
    <submittedName>
        <fullName evidence="3">TnsA endonuclease C terminal family protein</fullName>
    </submittedName>
</protein>
<evidence type="ECO:0000313" key="3">
    <source>
        <dbReference type="EMBL" id="AMP07501.1"/>
    </source>
</evidence>
<keyword evidence="3" id="KW-0378">Hydrolase</keyword>
<feature type="domain" description="TnsA endonuclease C-terminal" evidence="1">
    <location>
        <begin position="122"/>
        <end position="197"/>
    </location>
</feature>
<name>A0A127QBW5_9BURK</name>
<dbReference type="RefSeq" id="WP_061945140.1">
    <property type="nucleotide sequence ID" value="NZ_CP013234.1"/>
</dbReference>
<dbReference type="KEGG" id="cpra:CPter91_5213"/>
<dbReference type="PATRIC" id="fig|279113.9.peg.5166"/>
<dbReference type="GO" id="GO:0004519">
    <property type="term" value="F:endonuclease activity"/>
    <property type="evidence" value="ECO:0007669"/>
    <property type="project" value="UniProtKB-KW"/>
</dbReference>
<dbReference type="STRING" id="279113.CPter91_5213"/>
<keyword evidence="3" id="KW-0255">Endonuclease</keyword>